<dbReference type="PROSITE" id="PS51888">
    <property type="entry name" value="CLIP"/>
    <property type="match status" value="2"/>
</dbReference>
<protein>
    <recommendedName>
        <fullName evidence="8">CLIP domain-containing serine protease</fullName>
        <ecNumber evidence="7">3.4.21.-</ecNumber>
    </recommendedName>
</protein>
<evidence type="ECO:0000256" key="7">
    <source>
        <dbReference type="RuleBase" id="RU363034"/>
    </source>
</evidence>
<dbReference type="PRINTS" id="PR00722">
    <property type="entry name" value="CHYMOTRYPSIN"/>
</dbReference>
<comment type="similarity">
    <text evidence="6 8">Belongs to the peptidase S1 family. CLIP subfamily.</text>
</comment>
<dbReference type="PANTHER" id="PTHR24256">
    <property type="entry name" value="TRYPTASE-RELATED"/>
    <property type="match status" value="1"/>
</dbReference>
<evidence type="ECO:0000313" key="11">
    <source>
        <dbReference type="Proteomes" id="UP001652740"/>
    </source>
</evidence>
<evidence type="ECO:0000256" key="2">
    <source>
        <dbReference type="ARBA" id="ARBA00022729"/>
    </source>
</evidence>
<dbReference type="InterPro" id="IPR018114">
    <property type="entry name" value="TRYPSIN_HIS"/>
</dbReference>
<keyword evidence="3 7" id="KW-0378">Hydrolase</keyword>
<dbReference type="Gene3D" id="3.30.1640.30">
    <property type="match status" value="2"/>
</dbReference>
<dbReference type="Gene3D" id="2.40.10.10">
    <property type="entry name" value="Trypsin-like serine proteases"/>
    <property type="match status" value="2"/>
</dbReference>
<keyword evidence="1 7" id="KW-0645">Protease</keyword>
<keyword evidence="4 7" id="KW-0720">Serine protease</keyword>
<dbReference type="EC" id="3.4.21.-" evidence="7"/>
<feature type="domain" description="Clip" evidence="10">
    <location>
        <begin position="22"/>
        <end position="75"/>
    </location>
</feature>
<dbReference type="CDD" id="cd00190">
    <property type="entry name" value="Tryp_SPc"/>
    <property type="match status" value="1"/>
</dbReference>
<proteinExistence type="inferred from homology"/>
<dbReference type="InterPro" id="IPR038565">
    <property type="entry name" value="CLIP_sf"/>
</dbReference>
<evidence type="ECO:0000256" key="3">
    <source>
        <dbReference type="ARBA" id="ARBA00022801"/>
    </source>
</evidence>
<evidence type="ECO:0000259" key="9">
    <source>
        <dbReference type="PROSITE" id="PS50240"/>
    </source>
</evidence>
<comment type="subcellular location">
    <subcellularLocation>
        <location evidence="8">Secreted</location>
    </subcellularLocation>
</comment>
<dbReference type="SMART" id="SM00680">
    <property type="entry name" value="CLIP"/>
    <property type="match status" value="2"/>
</dbReference>
<dbReference type="InterPro" id="IPR033116">
    <property type="entry name" value="TRYPSIN_SER"/>
</dbReference>
<dbReference type="InterPro" id="IPR009003">
    <property type="entry name" value="Peptidase_S1_PA"/>
</dbReference>
<feature type="domain" description="Peptidase S1" evidence="9">
    <location>
        <begin position="167"/>
        <end position="425"/>
    </location>
</feature>
<dbReference type="SUPFAM" id="SSF50494">
    <property type="entry name" value="Trypsin-like serine proteases"/>
    <property type="match status" value="1"/>
</dbReference>
<feature type="domain" description="Clip" evidence="10">
    <location>
        <begin position="78"/>
        <end position="129"/>
    </location>
</feature>
<evidence type="ECO:0000256" key="1">
    <source>
        <dbReference type="ARBA" id="ARBA00022670"/>
    </source>
</evidence>
<evidence type="ECO:0000256" key="5">
    <source>
        <dbReference type="ARBA" id="ARBA00023157"/>
    </source>
</evidence>
<evidence type="ECO:0000256" key="8">
    <source>
        <dbReference type="RuleBase" id="RU366078"/>
    </source>
</evidence>
<comment type="domain">
    <text evidence="8">The clip domain consists of 35-55 residues which are 'knitted' together usually by 3 conserved disulfide bonds forming a clip-like compact structure.</text>
</comment>
<dbReference type="InterPro" id="IPR051487">
    <property type="entry name" value="Ser/Thr_Proteases_Immune/Dev"/>
</dbReference>
<dbReference type="InterPro" id="IPR022700">
    <property type="entry name" value="CLIP"/>
</dbReference>
<reference evidence="12" key="1">
    <citation type="submission" date="2025-08" db="UniProtKB">
        <authorList>
            <consortium name="RefSeq"/>
        </authorList>
    </citation>
    <scope>IDENTIFICATION</scope>
    <source>
        <tissue evidence="12">Whole larvae</tissue>
    </source>
</reference>
<feature type="chain" id="PRO_5044994792" description="CLIP domain-containing serine protease" evidence="8">
    <location>
        <begin position="21"/>
        <end position="426"/>
    </location>
</feature>
<dbReference type="PROSITE" id="PS00134">
    <property type="entry name" value="TRYPSIN_HIS"/>
    <property type="match status" value="1"/>
</dbReference>
<dbReference type="Pfam" id="PF00089">
    <property type="entry name" value="Trypsin"/>
    <property type="match status" value="1"/>
</dbReference>
<keyword evidence="8" id="KW-0964">Secreted</keyword>
<dbReference type="InterPro" id="IPR001254">
    <property type="entry name" value="Trypsin_dom"/>
</dbReference>
<dbReference type="PROSITE" id="PS50240">
    <property type="entry name" value="TRYPSIN_DOM"/>
    <property type="match status" value="1"/>
</dbReference>
<dbReference type="InterPro" id="IPR043504">
    <property type="entry name" value="Peptidase_S1_PA_chymotrypsin"/>
</dbReference>
<keyword evidence="11" id="KW-1185">Reference proteome</keyword>
<dbReference type="GeneID" id="128200367"/>
<evidence type="ECO:0000313" key="12">
    <source>
        <dbReference type="RefSeq" id="XP_052749542.1"/>
    </source>
</evidence>
<dbReference type="Proteomes" id="UP001652740">
    <property type="component" value="Unplaced"/>
</dbReference>
<dbReference type="PROSITE" id="PS00135">
    <property type="entry name" value="TRYPSIN_SER"/>
    <property type="match status" value="1"/>
</dbReference>
<evidence type="ECO:0000256" key="4">
    <source>
        <dbReference type="ARBA" id="ARBA00022825"/>
    </source>
</evidence>
<feature type="signal peptide" evidence="8">
    <location>
        <begin position="1"/>
        <end position="20"/>
    </location>
</feature>
<dbReference type="Pfam" id="PF12032">
    <property type="entry name" value="CLIP"/>
    <property type="match status" value="2"/>
</dbReference>
<evidence type="ECO:0000259" key="10">
    <source>
        <dbReference type="PROSITE" id="PS51888"/>
    </source>
</evidence>
<keyword evidence="2 8" id="KW-0732">Signal</keyword>
<dbReference type="SMART" id="SM00020">
    <property type="entry name" value="Tryp_SPc"/>
    <property type="match status" value="1"/>
</dbReference>
<sequence length="426" mass="46513">MAYKINFILLTFTSLRFVQGQSCFTPSGGIGQCKSILNCAPLVTVINKKERTQQDIDLLRKSQCGFEGQTPKVCCPEHCYTPNSEPGKCVGIYSCPHLAAMLKLPSSKQNIQHVRNSKCDGPEQYSVCCGTPSEEPQVGNCENRVNAFPPDPLTECCGVDSGTGNKISGGTATAIDQYPWLTLIEYTKNSVIKTLCGGALISSRYVLTAGHCVVGIILNSGTPKNIRLGEYDTSNNGSDCVATEGGGEDCSDPPVTIPIERSIPHPQYDPTTRKNDIALIRMRQNAPFTDFIRPICLPTRDITLTPPPNFRLFVAGWGAVNETIKKSNIKLHVSVPFVHSKECVSIYSSQKENVSLWNKQLCAGGETDRDSCKGDSGGPLMYENGRIYEFIGVVSFGPDPCGAENIPGVYTKVYEYNTWIRSTIRP</sequence>
<organism evidence="11 12">
    <name type="scientific">Galleria mellonella</name>
    <name type="common">Greater wax moth</name>
    <dbReference type="NCBI Taxonomy" id="7137"/>
    <lineage>
        <taxon>Eukaryota</taxon>
        <taxon>Metazoa</taxon>
        <taxon>Ecdysozoa</taxon>
        <taxon>Arthropoda</taxon>
        <taxon>Hexapoda</taxon>
        <taxon>Insecta</taxon>
        <taxon>Pterygota</taxon>
        <taxon>Neoptera</taxon>
        <taxon>Endopterygota</taxon>
        <taxon>Lepidoptera</taxon>
        <taxon>Glossata</taxon>
        <taxon>Ditrysia</taxon>
        <taxon>Pyraloidea</taxon>
        <taxon>Pyralidae</taxon>
        <taxon>Galleriinae</taxon>
        <taxon>Galleria</taxon>
    </lineage>
</organism>
<keyword evidence="5" id="KW-1015">Disulfide bond</keyword>
<evidence type="ECO:0000256" key="6">
    <source>
        <dbReference type="ARBA" id="ARBA00024195"/>
    </source>
</evidence>
<dbReference type="RefSeq" id="XP_052749542.1">
    <property type="nucleotide sequence ID" value="XM_052893582.1"/>
</dbReference>
<name>A0ABM3MDP9_GALME</name>
<accession>A0ABM3MDP9</accession>
<gene>
    <name evidence="12" type="primary">LOC128200367</name>
</gene>
<dbReference type="InterPro" id="IPR001314">
    <property type="entry name" value="Peptidase_S1A"/>
</dbReference>